<evidence type="ECO:0000256" key="10">
    <source>
        <dbReference type="ARBA" id="ARBA00048793"/>
    </source>
</evidence>
<dbReference type="NCBIfam" id="TIGR00745">
    <property type="entry name" value="apbA_panE"/>
    <property type="match status" value="1"/>
</dbReference>
<dbReference type="InterPro" id="IPR003710">
    <property type="entry name" value="ApbA"/>
</dbReference>
<evidence type="ECO:0000313" key="15">
    <source>
        <dbReference type="Proteomes" id="UP000239181"/>
    </source>
</evidence>
<dbReference type="InterPro" id="IPR008927">
    <property type="entry name" value="6-PGluconate_DH-like_C_sf"/>
</dbReference>
<dbReference type="SUPFAM" id="SSF48179">
    <property type="entry name" value="6-phosphogluconate dehydrogenase C-terminal domain-like"/>
    <property type="match status" value="1"/>
</dbReference>
<comment type="similarity">
    <text evidence="3 11">Belongs to the ketopantoate reductase family.</text>
</comment>
<comment type="caution">
    <text evidence="14">The sequence shown here is derived from an EMBL/GenBank/DDBJ whole genome shotgun (WGS) entry which is preliminary data.</text>
</comment>
<comment type="pathway">
    <text evidence="2 11">Cofactor biosynthesis; (R)-pantothenate biosynthesis; (R)-pantoate from 3-methyl-2-oxobutanoate: step 2/2.</text>
</comment>
<accession>A0A2S9I9J2</accession>
<evidence type="ECO:0000256" key="6">
    <source>
        <dbReference type="ARBA" id="ARBA00022655"/>
    </source>
</evidence>
<evidence type="ECO:0000256" key="4">
    <source>
        <dbReference type="ARBA" id="ARBA00013014"/>
    </source>
</evidence>
<evidence type="ECO:0000256" key="8">
    <source>
        <dbReference type="ARBA" id="ARBA00023002"/>
    </source>
</evidence>
<dbReference type="InterPro" id="IPR013328">
    <property type="entry name" value="6PGD_dom2"/>
</dbReference>
<dbReference type="Gene3D" id="1.10.1040.10">
    <property type="entry name" value="N-(1-d-carboxylethyl)-l-norvaline Dehydrogenase, domain 2"/>
    <property type="match status" value="1"/>
</dbReference>
<dbReference type="PANTHER" id="PTHR21708">
    <property type="entry name" value="PROBABLE 2-DEHYDROPANTOATE 2-REDUCTASE"/>
    <property type="match status" value="1"/>
</dbReference>
<evidence type="ECO:0000256" key="7">
    <source>
        <dbReference type="ARBA" id="ARBA00022857"/>
    </source>
</evidence>
<dbReference type="UniPathway" id="UPA00028">
    <property type="reaction ID" value="UER00004"/>
</dbReference>
<evidence type="ECO:0000256" key="3">
    <source>
        <dbReference type="ARBA" id="ARBA00007870"/>
    </source>
</evidence>
<evidence type="ECO:0000256" key="9">
    <source>
        <dbReference type="ARBA" id="ARBA00032024"/>
    </source>
</evidence>
<dbReference type="RefSeq" id="WP_105593834.1">
    <property type="nucleotide sequence ID" value="NZ_PDET01000011.1"/>
</dbReference>
<dbReference type="SUPFAM" id="SSF51735">
    <property type="entry name" value="NAD(P)-binding Rossmann-fold domains"/>
    <property type="match status" value="1"/>
</dbReference>
<evidence type="ECO:0000256" key="5">
    <source>
        <dbReference type="ARBA" id="ARBA00019465"/>
    </source>
</evidence>
<protein>
    <recommendedName>
        <fullName evidence="5 11">2-dehydropantoate 2-reductase</fullName>
        <ecNumber evidence="4 11">1.1.1.169</ecNumber>
    </recommendedName>
    <alternativeName>
        <fullName evidence="9 11">Ketopantoate reductase</fullName>
    </alternativeName>
</protein>
<dbReference type="PANTHER" id="PTHR21708:SF26">
    <property type="entry name" value="2-DEHYDROPANTOATE 2-REDUCTASE"/>
    <property type="match status" value="1"/>
</dbReference>
<dbReference type="FunFam" id="3.40.50.720:FF:000307">
    <property type="entry name" value="2-dehydropantoate 2-reductase"/>
    <property type="match status" value="1"/>
</dbReference>
<evidence type="ECO:0000256" key="2">
    <source>
        <dbReference type="ARBA" id="ARBA00004994"/>
    </source>
</evidence>
<dbReference type="Pfam" id="PF02558">
    <property type="entry name" value="ApbA"/>
    <property type="match status" value="1"/>
</dbReference>
<comment type="function">
    <text evidence="1 11">Catalyzes the NADPH-dependent reduction of ketopantoate into pantoic acid.</text>
</comment>
<dbReference type="GO" id="GO:0015940">
    <property type="term" value="P:pantothenate biosynthetic process"/>
    <property type="evidence" value="ECO:0007669"/>
    <property type="project" value="UniProtKB-UniPathway"/>
</dbReference>
<sequence>MRILIVGAGATGGYFGARLAQAGRDVTFLLRERRSQQLQKNGLILQTPQGRETLNPVTLLAAEISSPYDLIVLTVKGFGLQQAMEDIAPAVGPNTLILPVLNGMRHIDLLRQRFGDRHVIGGLCKIHATLGPEGEIVQLSPLHQLYYGALNGDNGERLQQLDSTLRDCGFDAFLSDAIACELWEKWLLLSTLGAVTCLARGDTRQVVASDGGQAMLTGLFNEVLSTLIAEGYQHRQAQTDGILTWLSNPDTPLTSSMYRDLMQGYDIEADQIIGDLVQRAQRHQLATPLLNAVWVNLQVYLLQRQASSETAAS</sequence>
<keyword evidence="7 11" id="KW-0521">NADP</keyword>
<dbReference type="InterPro" id="IPR013752">
    <property type="entry name" value="KPA_reductase"/>
</dbReference>
<dbReference type="InterPro" id="IPR013332">
    <property type="entry name" value="KPR_N"/>
</dbReference>
<feature type="domain" description="Ketopantoate reductase C-terminal" evidence="13">
    <location>
        <begin position="181"/>
        <end position="298"/>
    </location>
</feature>
<evidence type="ECO:0000313" key="14">
    <source>
        <dbReference type="EMBL" id="PRD14470.1"/>
    </source>
</evidence>
<dbReference type="InterPro" id="IPR036291">
    <property type="entry name" value="NAD(P)-bd_dom_sf"/>
</dbReference>
<keyword evidence="6 11" id="KW-0566">Pantothenate biosynthesis</keyword>
<proteinExistence type="inferred from homology"/>
<dbReference type="InterPro" id="IPR051402">
    <property type="entry name" value="KPR-Related"/>
</dbReference>
<feature type="domain" description="Ketopantoate reductase N-terminal" evidence="12">
    <location>
        <begin position="3"/>
        <end position="151"/>
    </location>
</feature>
<keyword evidence="8 11" id="KW-0560">Oxidoreductase</keyword>
<evidence type="ECO:0000256" key="1">
    <source>
        <dbReference type="ARBA" id="ARBA00002919"/>
    </source>
</evidence>
<dbReference type="AlphaFoldDB" id="A0A2S9I9J2"/>
<name>A0A2S9I9J2_9GAMM</name>
<gene>
    <name evidence="14" type="ORF">CQW29_16605</name>
</gene>
<comment type="catalytic activity">
    <reaction evidence="10 11">
        <text>(R)-pantoate + NADP(+) = 2-dehydropantoate + NADPH + H(+)</text>
        <dbReference type="Rhea" id="RHEA:16233"/>
        <dbReference type="ChEBI" id="CHEBI:11561"/>
        <dbReference type="ChEBI" id="CHEBI:15378"/>
        <dbReference type="ChEBI" id="CHEBI:15980"/>
        <dbReference type="ChEBI" id="CHEBI:57783"/>
        <dbReference type="ChEBI" id="CHEBI:58349"/>
        <dbReference type="EC" id="1.1.1.169"/>
    </reaction>
</comment>
<organism evidence="14 15">
    <name type="scientific">Pantoea coffeiphila</name>
    <dbReference type="NCBI Taxonomy" id="1465635"/>
    <lineage>
        <taxon>Bacteria</taxon>
        <taxon>Pseudomonadati</taxon>
        <taxon>Pseudomonadota</taxon>
        <taxon>Gammaproteobacteria</taxon>
        <taxon>Enterobacterales</taxon>
        <taxon>Erwiniaceae</taxon>
        <taxon>Pantoea</taxon>
    </lineage>
</organism>
<evidence type="ECO:0000259" key="12">
    <source>
        <dbReference type="Pfam" id="PF02558"/>
    </source>
</evidence>
<evidence type="ECO:0000256" key="11">
    <source>
        <dbReference type="RuleBase" id="RU362068"/>
    </source>
</evidence>
<dbReference type="Gene3D" id="3.40.50.720">
    <property type="entry name" value="NAD(P)-binding Rossmann-like Domain"/>
    <property type="match status" value="1"/>
</dbReference>
<dbReference type="Pfam" id="PF08546">
    <property type="entry name" value="ApbA_C"/>
    <property type="match status" value="1"/>
</dbReference>
<dbReference type="OrthoDB" id="9796561at2"/>
<dbReference type="GO" id="GO:0008677">
    <property type="term" value="F:2-dehydropantoate 2-reductase activity"/>
    <property type="evidence" value="ECO:0007669"/>
    <property type="project" value="UniProtKB-EC"/>
</dbReference>
<dbReference type="EC" id="1.1.1.169" evidence="4 11"/>
<dbReference type="Proteomes" id="UP000239181">
    <property type="component" value="Unassembled WGS sequence"/>
</dbReference>
<dbReference type="GO" id="GO:0005737">
    <property type="term" value="C:cytoplasm"/>
    <property type="evidence" value="ECO:0007669"/>
    <property type="project" value="TreeGrafter"/>
</dbReference>
<reference evidence="14 15" key="1">
    <citation type="submission" date="2017-10" db="EMBL/GenBank/DDBJ databases">
        <title>Draft genome of two endophytic bacteria isolated from 'guarana' Paullinia cupana (Mart.) Ducke.</title>
        <authorList>
            <person name="Siqueira K.A."/>
            <person name="Liotti R.G."/>
            <person name="Mendes T.A."/>
            <person name="Soares M.A."/>
        </authorList>
    </citation>
    <scope>NUCLEOTIDE SEQUENCE [LARGE SCALE GENOMIC DNA]</scope>
    <source>
        <strain evidence="14 15">342</strain>
    </source>
</reference>
<evidence type="ECO:0000259" key="13">
    <source>
        <dbReference type="Pfam" id="PF08546"/>
    </source>
</evidence>
<keyword evidence="15" id="KW-1185">Reference proteome</keyword>
<dbReference type="EMBL" id="PDET01000011">
    <property type="protein sequence ID" value="PRD14470.1"/>
    <property type="molecule type" value="Genomic_DNA"/>
</dbReference>